<feature type="chain" id="PRO_5041306777" evidence="1">
    <location>
        <begin position="21"/>
        <end position="276"/>
    </location>
</feature>
<dbReference type="AlphaFoldDB" id="A0AA41UH13"/>
<gene>
    <name evidence="3" type="ORF">MRX98_00950</name>
</gene>
<keyword evidence="3" id="KW-0449">Lipoprotein</keyword>
<proteinExistence type="predicted"/>
<dbReference type="Pfam" id="PF04187">
    <property type="entry name" value="Cofac_haem_bdg"/>
    <property type="match status" value="1"/>
</dbReference>
<sequence>MMAAILLLGLGACSSMPTQAPLQMLDLDRGRTLVGPEAVAALQQARIVLVGEQHTNPWHHQAQLAVIRALHQSGTRVAIGLEMFRHDGQADLERWVAGKVDAADFQDIYLAHWNYDWALYAPIFHYARDHALPMVGLNVAREISRQVARHGFASLTPAQRGELDDIVCDVAPAYRVFIRRAYEAHAHGHMDFEHFCQAQLLWDEAMAKHAIRYLAAHPDRTLVILTGSAHARKMGIPARVAHHGPWSMAVILPETPGVFETDTVTSADADYLLRVP</sequence>
<dbReference type="Gene3D" id="3.40.50.11550">
    <property type="match status" value="1"/>
</dbReference>
<feature type="domain" description="Haem-binding uptake Tiki superfamily ChaN" evidence="2">
    <location>
        <begin position="39"/>
        <end position="240"/>
    </location>
</feature>
<dbReference type="InterPro" id="IPR007314">
    <property type="entry name" value="Cofac_haem-bd_dom"/>
</dbReference>
<evidence type="ECO:0000313" key="3">
    <source>
        <dbReference type="EMBL" id="MCJ8499125.1"/>
    </source>
</evidence>
<dbReference type="Proteomes" id="UP001165427">
    <property type="component" value="Unassembled WGS sequence"/>
</dbReference>
<dbReference type="SUPFAM" id="SSF159501">
    <property type="entry name" value="EreA/ChaN-like"/>
    <property type="match status" value="1"/>
</dbReference>
<protein>
    <submittedName>
        <fullName evidence="3">ChaN family lipoprotein</fullName>
    </submittedName>
</protein>
<evidence type="ECO:0000313" key="4">
    <source>
        <dbReference type="Proteomes" id="UP001165427"/>
    </source>
</evidence>
<dbReference type="RefSeq" id="WP_246902228.1">
    <property type="nucleotide sequence ID" value="NZ_JALJRB010000001.1"/>
</dbReference>
<keyword evidence="4" id="KW-1185">Reference proteome</keyword>
<feature type="signal peptide" evidence="1">
    <location>
        <begin position="1"/>
        <end position="20"/>
    </location>
</feature>
<comment type="caution">
    <text evidence="3">The sequence shown here is derived from an EMBL/GenBank/DDBJ whole genome shotgun (WGS) entry which is preliminary data.</text>
</comment>
<dbReference type="EMBL" id="JALJRB010000001">
    <property type="protein sequence ID" value="MCJ8499125.1"/>
    <property type="molecule type" value="Genomic_DNA"/>
</dbReference>
<organism evidence="3 4">
    <name type="scientific">Desulfatitalea alkaliphila</name>
    <dbReference type="NCBI Taxonomy" id="2929485"/>
    <lineage>
        <taxon>Bacteria</taxon>
        <taxon>Pseudomonadati</taxon>
        <taxon>Thermodesulfobacteriota</taxon>
        <taxon>Desulfobacteria</taxon>
        <taxon>Desulfobacterales</taxon>
        <taxon>Desulfosarcinaceae</taxon>
        <taxon>Desulfatitalea</taxon>
    </lineage>
</organism>
<keyword evidence="1" id="KW-0732">Signal</keyword>
<evidence type="ECO:0000256" key="1">
    <source>
        <dbReference type="SAM" id="SignalP"/>
    </source>
</evidence>
<accession>A0AA41UH13</accession>
<reference evidence="3" key="1">
    <citation type="submission" date="2022-04" db="EMBL/GenBank/DDBJ databases">
        <title>Desulfatitalea alkaliphila sp. nov., a novel anaerobic sulfate-reducing bacterium isolated from terrestrial mud volcano, Taman Peninsula, Russia.</title>
        <authorList>
            <person name="Khomyakova M.A."/>
            <person name="Merkel A.Y."/>
            <person name="Slobodkin A.I."/>
        </authorList>
    </citation>
    <scope>NUCLEOTIDE SEQUENCE</scope>
    <source>
        <strain evidence="3">M08but</strain>
    </source>
</reference>
<name>A0AA41UH13_9BACT</name>
<dbReference type="CDD" id="cd14727">
    <property type="entry name" value="ChanN-like"/>
    <property type="match status" value="1"/>
</dbReference>
<evidence type="ECO:0000259" key="2">
    <source>
        <dbReference type="Pfam" id="PF04187"/>
    </source>
</evidence>